<evidence type="ECO:0000313" key="1">
    <source>
        <dbReference type="EMBL" id="RYC05753.1"/>
    </source>
</evidence>
<dbReference type="RefSeq" id="WP_129428244.1">
    <property type="nucleotide sequence ID" value="NZ_SDWV01000021.1"/>
</dbReference>
<reference evidence="1 2" key="1">
    <citation type="submission" date="2019-01" db="EMBL/GenBank/DDBJ databases">
        <title>Novel species of Nocardioides.</title>
        <authorList>
            <person name="Liu Q."/>
            <person name="X Y.-H."/>
        </authorList>
    </citation>
    <scope>NUCLEOTIDE SEQUENCE [LARGE SCALE GENOMIC DNA]</scope>
    <source>
        <strain evidence="1 2">HLT2-9</strain>
    </source>
</reference>
<gene>
    <name evidence="1" type="ORF">EUA94_17795</name>
</gene>
<dbReference type="EMBL" id="SDWV01000021">
    <property type="protein sequence ID" value="RYC05753.1"/>
    <property type="molecule type" value="Genomic_DNA"/>
</dbReference>
<sequence>MKPRRITLVDLGLDSGFDASMTFVQGVLQNVNAGYEEPVIEIEFIRSRDMSTIREALSTPTDVLHVMAHGDHSEEPTFVSSDEKTQVSLPALANQMLDQGAGIAAPVVVADGCKTGIGVWQKAVRDCLQGPITYIGTSRLLYWHESTVFCSAFYGALTRNKGKGKGKAEQGMDAATRAIDAYVLITDKPSGFKAVTLTPSRRASKSLR</sequence>
<name>A0A4Q2SKS1_9ACTN</name>
<comment type="caution">
    <text evidence="1">The sequence shown here is derived from an EMBL/GenBank/DDBJ whole genome shotgun (WGS) entry which is preliminary data.</text>
</comment>
<keyword evidence="2" id="KW-1185">Reference proteome</keyword>
<protein>
    <submittedName>
        <fullName evidence="1">Uncharacterized protein</fullName>
    </submittedName>
</protein>
<accession>A0A4Q2SKS1</accession>
<dbReference type="Proteomes" id="UP000291101">
    <property type="component" value="Unassembled WGS sequence"/>
</dbReference>
<dbReference type="OrthoDB" id="3814469at2"/>
<dbReference type="AlphaFoldDB" id="A0A4Q2SKS1"/>
<organism evidence="1 2">
    <name type="scientific">Nocardioides zhouii</name>
    <dbReference type="NCBI Taxonomy" id="1168729"/>
    <lineage>
        <taxon>Bacteria</taxon>
        <taxon>Bacillati</taxon>
        <taxon>Actinomycetota</taxon>
        <taxon>Actinomycetes</taxon>
        <taxon>Propionibacteriales</taxon>
        <taxon>Nocardioidaceae</taxon>
        <taxon>Nocardioides</taxon>
    </lineage>
</organism>
<proteinExistence type="predicted"/>
<evidence type="ECO:0000313" key="2">
    <source>
        <dbReference type="Proteomes" id="UP000291101"/>
    </source>
</evidence>